<evidence type="ECO:0000313" key="1">
    <source>
        <dbReference type="EMBL" id="AWM30171.1"/>
    </source>
</evidence>
<dbReference type="EMBL" id="FMPI01000006">
    <property type="protein sequence ID" value="SCS78094.1"/>
    <property type="molecule type" value="Genomic_DNA"/>
</dbReference>
<organism evidence="3 5">
    <name type="scientific">Staphylococcus caeli</name>
    <dbReference type="NCBI Taxonomy" id="2201815"/>
    <lineage>
        <taxon>Bacteria</taxon>
        <taxon>Bacillati</taxon>
        <taxon>Bacillota</taxon>
        <taxon>Bacilli</taxon>
        <taxon>Bacillales</taxon>
        <taxon>Staphylococcaceae</taxon>
        <taxon>Staphylococcus</taxon>
    </lineage>
</organism>
<dbReference type="InterPro" id="IPR021223">
    <property type="entry name" value="AbiGi"/>
</dbReference>
<dbReference type="EMBL" id="FMPG01000005">
    <property type="protein sequence ID" value="SCS97783.1"/>
    <property type="molecule type" value="Genomic_DNA"/>
</dbReference>
<name>A0A1D4MH54_9STAP</name>
<dbReference type="EMBL" id="MH155596">
    <property type="protein sequence ID" value="AWM30171.1"/>
    <property type="molecule type" value="Genomic_DNA"/>
</dbReference>
<dbReference type="Proteomes" id="UP000095768">
    <property type="component" value="Unassembled WGS sequence"/>
</dbReference>
<evidence type="ECO:0000313" key="2">
    <source>
        <dbReference type="EMBL" id="SCS78094.1"/>
    </source>
</evidence>
<reference evidence="3 5" key="2">
    <citation type="submission" date="2016-09" db="EMBL/GenBank/DDBJ databases">
        <authorList>
            <consortium name="Pathogen Informatics"/>
        </authorList>
    </citation>
    <scope>NUCLEOTIDE SEQUENCE [LARGE SCALE GENOMIC DNA]</scope>
    <source>
        <strain evidence="3 5">82B</strain>
    </source>
</reference>
<sequence length="290" mass="34734">MSKSVENVPRSSVVGEKMENYKTQEVRETPLSAQNANVFIKCVKEYDWLKDIIVNGYFQYRYVTEEIGYLNLKEYSASDEGTSIQSITFPMLCFCDIPLNQLNDHNKWYGDYAICMKKSWGIDKKLQPLHYVINTSDYIKMYQNIFNNIISKQNVEDETFEFIFNSLFYLKHFKGQQYCEKTDKLEEKIFMDEQEWRSIKFFDQDIETFENFYINEDSGYKKVIYNDALTKLNDNRLEFKCEDIRYLIVKNEEDVIKLIKDINKSNYNEEEKSILISKISVLDYLREDFM</sequence>
<dbReference type="Pfam" id="PF10899">
    <property type="entry name" value="AbiGi"/>
    <property type="match status" value="1"/>
</dbReference>
<keyword evidence="4" id="KW-1185">Reference proteome</keyword>
<accession>A0A1D4MH54</accession>
<evidence type="ECO:0000313" key="4">
    <source>
        <dbReference type="Proteomes" id="UP000095412"/>
    </source>
</evidence>
<evidence type="ECO:0000313" key="5">
    <source>
        <dbReference type="Proteomes" id="UP000095768"/>
    </source>
</evidence>
<gene>
    <name evidence="3" type="ORF">SAMEA2297795_01491</name>
    <name evidence="2" type="ORF">SAMEA2297796_01112</name>
    <name evidence="1" type="ORF">SCC82B_00031</name>
</gene>
<reference evidence="1" key="3">
    <citation type="submission" date="2018-03" db="EMBL/GenBank/DDBJ databases">
        <title>A novel mecC allotype, mecC3, in a new Staphylococcus species, Staphylococcus caeli.</title>
        <authorList>
            <person name="MacFadyen A.C."/>
            <person name="Harrison E.M."/>
            <person name="Morgan F.J.E."/>
            <person name="Parkhill J."/>
            <person name="Holmes M.A."/>
            <person name="Paterson G.K."/>
        </authorList>
    </citation>
    <scope>NUCLEOTIDE SEQUENCE</scope>
    <source>
        <strain evidence="1">82B</strain>
    </source>
</reference>
<dbReference type="Proteomes" id="UP000095412">
    <property type="component" value="Unassembled WGS sequence"/>
</dbReference>
<evidence type="ECO:0000313" key="3">
    <source>
        <dbReference type="EMBL" id="SCS97783.1"/>
    </source>
</evidence>
<dbReference type="AlphaFoldDB" id="A0A1D4MH54"/>
<reference evidence="2 4" key="1">
    <citation type="submission" date="2016-09" db="EMBL/GenBank/DDBJ databases">
        <authorList>
            <consortium name="Pathogen Informatics"/>
            <person name="Sun Q."/>
            <person name="Inoue M."/>
        </authorList>
    </citation>
    <scope>NUCLEOTIDE SEQUENCE [LARGE SCALE GENOMIC DNA]</scope>
    <source>
        <strain evidence="2 4">82C</strain>
    </source>
</reference>
<accession>A0A2U8RL80</accession>
<proteinExistence type="predicted"/>
<protein>
    <submittedName>
        <fullName evidence="3">Protein of uncharacterized function (DUF2743)</fullName>
    </submittedName>
</protein>